<keyword evidence="3" id="KW-1185">Reference proteome</keyword>
<proteinExistence type="predicted"/>
<evidence type="ECO:0000259" key="1">
    <source>
        <dbReference type="Pfam" id="PF01381"/>
    </source>
</evidence>
<sequence>MAAVITLRRTRLMAYLRSANLSNTALADRMGIHRTTLQRHLAGVIRPGEDFIGALLLALPKARFEDLFEVAPAREAS</sequence>
<comment type="caution">
    <text evidence="2">The sequence shown here is derived from an EMBL/GenBank/DDBJ whole genome shotgun (WGS) entry which is preliminary data.</text>
</comment>
<dbReference type="Proteomes" id="UP001205311">
    <property type="component" value="Unassembled WGS sequence"/>
</dbReference>
<feature type="domain" description="HTH cro/C1-type" evidence="1">
    <location>
        <begin position="12"/>
        <end position="60"/>
    </location>
</feature>
<organism evidence="2 3">
    <name type="scientific">Streptoalloteichus tenebrarius (strain ATCC 17920 / DSM 40477 / JCM 4838 / CBS 697.72 / NBRC 16177 / NCIMB 11028 / NRRL B-12390 / A12253. 1 / ISP 5477)</name>
    <name type="common">Streptomyces tenebrarius</name>
    <dbReference type="NCBI Taxonomy" id="1933"/>
    <lineage>
        <taxon>Bacteria</taxon>
        <taxon>Bacillati</taxon>
        <taxon>Actinomycetota</taxon>
        <taxon>Actinomycetes</taxon>
        <taxon>Pseudonocardiales</taxon>
        <taxon>Pseudonocardiaceae</taxon>
        <taxon>Streptoalloteichus</taxon>
    </lineage>
</organism>
<accession>A0ABT1HZX6</accession>
<name>A0ABT1HZX6_STRSD</name>
<dbReference type="SUPFAM" id="SSF47413">
    <property type="entry name" value="lambda repressor-like DNA-binding domains"/>
    <property type="match status" value="1"/>
</dbReference>
<reference evidence="2 3" key="1">
    <citation type="submission" date="2022-06" db="EMBL/GenBank/DDBJ databases">
        <title>Genomic Encyclopedia of Archaeal and Bacterial Type Strains, Phase II (KMG-II): from individual species to whole genera.</title>
        <authorList>
            <person name="Goeker M."/>
        </authorList>
    </citation>
    <scope>NUCLEOTIDE SEQUENCE [LARGE SCALE GENOMIC DNA]</scope>
    <source>
        <strain evidence="2 3">DSM 40477</strain>
    </source>
</reference>
<dbReference type="InterPro" id="IPR010982">
    <property type="entry name" value="Lambda_DNA-bd_dom_sf"/>
</dbReference>
<dbReference type="Pfam" id="PF01381">
    <property type="entry name" value="HTH_3"/>
    <property type="match status" value="1"/>
</dbReference>
<dbReference type="InterPro" id="IPR001387">
    <property type="entry name" value="Cro/C1-type_HTH"/>
</dbReference>
<dbReference type="CDD" id="cd00093">
    <property type="entry name" value="HTH_XRE"/>
    <property type="match status" value="1"/>
</dbReference>
<dbReference type="EMBL" id="JAMTCP010000035">
    <property type="protein sequence ID" value="MCP2261056.1"/>
    <property type="molecule type" value="Genomic_DNA"/>
</dbReference>
<dbReference type="RefSeq" id="WP_380497214.1">
    <property type="nucleotide sequence ID" value="NZ_JBHMCX010000034.1"/>
</dbReference>
<protein>
    <submittedName>
        <fullName evidence="2">Helix-turn-helix protein</fullName>
    </submittedName>
</protein>
<gene>
    <name evidence="2" type="ORF">LX15_004776</name>
</gene>
<evidence type="ECO:0000313" key="3">
    <source>
        <dbReference type="Proteomes" id="UP001205311"/>
    </source>
</evidence>
<evidence type="ECO:0000313" key="2">
    <source>
        <dbReference type="EMBL" id="MCP2261056.1"/>
    </source>
</evidence>